<keyword evidence="2" id="KW-1185">Reference proteome</keyword>
<reference evidence="1 2" key="1">
    <citation type="submission" date="2016-10" db="EMBL/GenBank/DDBJ databases">
        <authorList>
            <person name="de Groot N.N."/>
        </authorList>
    </citation>
    <scope>NUCLEOTIDE SEQUENCE [LARGE SCALE GENOMIC DNA]</scope>
    <source>
        <strain evidence="1 2">DSM 21039</strain>
    </source>
</reference>
<protein>
    <submittedName>
        <fullName evidence="1">Uncharacterized protein</fullName>
    </submittedName>
</protein>
<name>A0A1H8BNW8_9BACT</name>
<gene>
    <name evidence="1" type="ORF">SAMN04488505_106299</name>
</gene>
<evidence type="ECO:0000313" key="2">
    <source>
        <dbReference type="Proteomes" id="UP000198984"/>
    </source>
</evidence>
<dbReference type="AlphaFoldDB" id="A0A1H8BNW8"/>
<dbReference type="STRING" id="573321.SAMN04488505_106299"/>
<dbReference type="OrthoDB" id="678627at2"/>
<proteinExistence type="predicted"/>
<dbReference type="EMBL" id="FOBB01000006">
    <property type="protein sequence ID" value="SEM84580.1"/>
    <property type="molecule type" value="Genomic_DNA"/>
</dbReference>
<evidence type="ECO:0000313" key="1">
    <source>
        <dbReference type="EMBL" id="SEM84580.1"/>
    </source>
</evidence>
<dbReference type="Proteomes" id="UP000198984">
    <property type="component" value="Unassembled WGS sequence"/>
</dbReference>
<dbReference type="RefSeq" id="WP_156093025.1">
    <property type="nucleotide sequence ID" value="NZ_FOBB01000006.1"/>
</dbReference>
<organism evidence="1 2">
    <name type="scientific">Chitinophaga rupis</name>
    <dbReference type="NCBI Taxonomy" id="573321"/>
    <lineage>
        <taxon>Bacteria</taxon>
        <taxon>Pseudomonadati</taxon>
        <taxon>Bacteroidota</taxon>
        <taxon>Chitinophagia</taxon>
        <taxon>Chitinophagales</taxon>
        <taxon>Chitinophagaceae</taxon>
        <taxon>Chitinophaga</taxon>
    </lineage>
</organism>
<accession>A0A1H8BNW8</accession>
<sequence>MLTFVTILLLRLYYPRWKQEWRFYADRSRQNKYGRWAMGKAWGGEADYSLSYS</sequence>